<evidence type="ECO:0000313" key="4">
    <source>
        <dbReference type="Proteomes" id="UP000821866"/>
    </source>
</evidence>
<name>A0A9J6ELB6_RHIMP</name>
<dbReference type="VEuPathDB" id="VectorBase:LOC119180732"/>
<dbReference type="EMBL" id="JABSTU010000003">
    <property type="protein sequence ID" value="KAH8035130.1"/>
    <property type="molecule type" value="Genomic_DNA"/>
</dbReference>
<gene>
    <name evidence="3" type="ORF">HPB51_004371</name>
</gene>
<evidence type="ECO:0000313" key="3">
    <source>
        <dbReference type="EMBL" id="KAH8035130.1"/>
    </source>
</evidence>
<dbReference type="AlphaFoldDB" id="A0A9J6ELB6"/>
<protein>
    <submittedName>
        <fullName evidence="3">Uncharacterized protein</fullName>
    </submittedName>
</protein>
<feature type="transmembrane region" description="Helical" evidence="2">
    <location>
        <begin position="98"/>
        <end position="118"/>
    </location>
</feature>
<sequence>MTSSESATVPPQTPNQITNQQRQAAMSEQQQQTSSQQQATTNHQHQSTSDRPHAAPAKAYRNRVAVTRSISLLNYTSSGHRIDYRRHRPISQLAEVSAVSYLAFINALIYISVAAALLPTPEMARSQSPAAKPSRVAAARRHLANSGGANSAKRSGKDPPLYYALLRHLVSDVHPAPAAPLTMCAWTKRRETSPFQPRPQAELAPVQQRPP</sequence>
<proteinExistence type="predicted"/>
<feature type="compositionally biased region" description="Low complexity" evidence="1">
    <location>
        <begin position="8"/>
        <end position="47"/>
    </location>
</feature>
<evidence type="ECO:0000256" key="1">
    <source>
        <dbReference type="SAM" id="MobiDB-lite"/>
    </source>
</evidence>
<organism evidence="3 4">
    <name type="scientific">Rhipicephalus microplus</name>
    <name type="common">Cattle tick</name>
    <name type="synonym">Boophilus microplus</name>
    <dbReference type="NCBI Taxonomy" id="6941"/>
    <lineage>
        <taxon>Eukaryota</taxon>
        <taxon>Metazoa</taxon>
        <taxon>Ecdysozoa</taxon>
        <taxon>Arthropoda</taxon>
        <taxon>Chelicerata</taxon>
        <taxon>Arachnida</taxon>
        <taxon>Acari</taxon>
        <taxon>Parasitiformes</taxon>
        <taxon>Ixodida</taxon>
        <taxon>Ixodoidea</taxon>
        <taxon>Ixodidae</taxon>
        <taxon>Rhipicephalinae</taxon>
        <taxon>Rhipicephalus</taxon>
        <taxon>Boophilus</taxon>
    </lineage>
</organism>
<reference evidence="3" key="2">
    <citation type="submission" date="2021-09" db="EMBL/GenBank/DDBJ databases">
        <authorList>
            <person name="Jia N."/>
            <person name="Wang J."/>
            <person name="Shi W."/>
            <person name="Du L."/>
            <person name="Sun Y."/>
            <person name="Zhan W."/>
            <person name="Jiang J."/>
            <person name="Wang Q."/>
            <person name="Zhang B."/>
            <person name="Ji P."/>
            <person name="Sakyi L.B."/>
            <person name="Cui X."/>
            <person name="Yuan T."/>
            <person name="Jiang B."/>
            <person name="Yang W."/>
            <person name="Lam T.T.-Y."/>
            <person name="Chang Q."/>
            <person name="Ding S."/>
            <person name="Wang X."/>
            <person name="Zhu J."/>
            <person name="Ruan X."/>
            <person name="Zhao L."/>
            <person name="Wei J."/>
            <person name="Que T."/>
            <person name="Du C."/>
            <person name="Cheng J."/>
            <person name="Dai P."/>
            <person name="Han X."/>
            <person name="Huang E."/>
            <person name="Gao Y."/>
            <person name="Liu J."/>
            <person name="Shao H."/>
            <person name="Ye R."/>
            <person name="Li L."/>
            <person name="Wei W."/>
            <person name="Wang X."/>
            <person name="Wang C."/>
            <person name="Huo Q."/>
            <person name="Li W."/>
            <person name="Guo W."/>
            <person name="Chen H."/>
            <person name="Chen S."/>
            <person name="Zhou L."/>
            <person name="Zhou L."/>
            <person name="Ni X."/>
            <person name="Tian J."/>
            <person name="Zhou Y."/>
            <person name="Sheng Y."/>
            <person name="Liu T."/>
            <person name="Pan Y."/>
            <person name="Xia L."/>
            <person name="Li J."/>
            <person name="Zhao F."/>
            <person name="Cao W."/>
        </authorList>
    </citation>
    <scope>NUCLEOTIDE SEQUENCE</scope>
    <source>
        <strain evidence="3">Rmic-2018</strain>
        <tissue evidence="3">Larvae</tissue>
    </source>
</reference>
<accession>A0A9J6ELB6</accession>
<keyword evidence="2" id="KW-0472">Membrane</keyword>
<keyword evidence="4" id="KW-1185">Reference proteome</keyword>
<comment type="caution">
    <text evidence="3">The sequence shown here is derived from an EMBL/GenBank/DDBJ whole genome shotgun (WGS) entry which is preliminary data.</text>
</comment>
<feature type="region of interest" description="Disordered" evidence="1">
    <location>
        <begin position="191"/>
        <end position="211"/>
    </location>
</feature>
<dbReference type="Proteomes" id="UP000821866">
    <property type="component" value="Chromosome 11"/>
</dbReference>
<feature type="region of interest" description="Disordered" evidence="1">
    <location>
        <begin position="1"/>
        <end position="61"/>
    </location>
</feature>
<evidence type="ECO:0000256" key="2">
    <source>
        <dbReference type="SAM" id="Phobius"/>
    </source>
</evidence>
<keyword evidence="2" id="KW-0812">Transmembrane</keyword>
<reference evidence="3" key="1">
    <citation type="journal article" date="2020" name="Cell">
        <title>Large-Scale Comparative Analyses of Tick Genomes Elucidate Their Genetic Diversity and Vector Capacities.</title>
        <authorList>
            <consortium name="Tick Genome and Microbiome Consortium (TIGMIC)"/>
            <person name="Jia N."/>
            <person name="Wang J."/>
            <person name="Shi W."/>
            <person name="Du L."/>
            <person name="Sun Y."/>
            <person name="Zhan W."/>
            <person name="Jiang J.F."/>
            <person name="Wang Q."/>
            <person name="Zhang B."/>
            <person name="Ji P."/>
            <person name="Bell-Sakyi L."/>
            <person name="Cui X.M."/>
            <person name="Yuan T.T."/>
            <person name="Jiang B.G."/>
            <person name="Yang W.F."/>
            <person name="Lam T.T."/>
            <person name="Chang Q.C."/>
            <person name="Ding S.J."/>
            <person name="Wang X.J."/>
            <person name="Zhu J.G."/>
            <person name="Ruan X.D."/>
            <person name="Zhao L."/>
            <person name="Wei J.T."/>
            <person name="Ye R.Z."/>
            <person name="Que T.C."/>
            <person name="Du C.H."/>
            <person name="Zhou Y.H."/>
            <person name="Cheng J.X."/>
            <person name="Dai P.F."/>
            <person name="Guo W.B."/>
            <person name="Han X.H."/>
            <person name="Huang E.J."/>
            <person name="Li L.F."/>
            <person name="Wei W."/>
            <person name="Gao Y.C."/>
            <person name="Liu J.Z."/>
            <person name="Shao H.Z."/>
            <person name="Wang X."/>
            <person name="Wang C.C."/>
            <person name="Yang T.C."/>
            <person name="Huo Q.B."/>
            <person name="Li W."/>
            <person name="Chen H.Y."/>
            <person name="Chen S.E."/>
            <person name="Zhou L.G."/>
            <person name="Ni X.B."/>
            <person name="Tian J.H."/>
            <person name="Sheng Y."/>
            <person name="Liu T."/>
            <person name="Pan Y.S."/>
            <person name="Xia L.Y."/>
            <person name="Li J."/>
            <person name="Zhao F."/>
            <person name="Cao W.C."/>
        </authorList>
    </citation>
    <scope>NUCLEOTIDE SEQUENCE</scope>
    <source>
        <strain evidence="3">Rmic-2018</strain>
    </source>
</reference>
<keyword evidence="2" id="KW-1133">Transmembrane helix</keyword>